<sequence length="102" mass="11874">MSAREEAQLRDQVARAQLAEKVRRDARSGCRACWAMGELGSDDLCAKHERMPPEVLVNEFHEDTISVRARKLDRDVEEARRQLLEQRMRTRRSITRTPRKAA</sequence>
<organism evidence="1 2">
    <name type="scientific">Pseudonocardia halophobica</name>
    <dbReference type="NCBI Taxonomy" id="29401"/>
    <lineage>
        <taxon>Bacteria</taxon>
        <taxon>Bacillati</taxon>
        <taxon>Actinomycetota</taxon>
        <taxon>Actinomycetes</taxon>
        <taxon>Pseudonocardiales</taxon>
        <taxon>Pseudonocardiaceae</taxon>
        <taxon>Pseudonocardia</taxon>
    </lineage>
</organism>
<protein>
    <submittedName>
        <fullName evidence="1">Uncharacterized protein</fullName>
    </submittedName>
</protein>
<evidence type="ECO:0000313" key="1">
    <source>
        <dbReference type="EMBL" id="GLL13480.1"/>
    </source>
</evidence>
<accession>A0A9W6NXH2</accession>
<reference evidence="1" key="1">
    <citation type="journal article" date="2014" name="Int. J. Syst. Evol. Microbiol.">
        <title>Complete genome sequence of Corynebacterium casei LMG S-19264T (=DSM 44701T), isolated from a smear-ripened cheese.</title>
        <authorList>
            <consortium name="US DOE Joint Genome Institute (JGI-PGF)"/>
            <person name="Walter F."/>
            <person name="Albersmeier A."/>
            <person name="Kalinowski J."/>
            <person name="Ruckert C."/>
        </authorList>
    </citation>
    <scope>NUCLEOTIDE SEQUENCE</scope>
    <source>
        <strain evidence="1">VKM Ac-1069</strain>
    </source>
</reference>
<gene>
    <name evidence="1" type="ORF">GCM10017577_46240</name>
</gene>
<proteinExistence type="predicted"/>
<evidence type="ECO:0000313" key="2">
    <source>
        <dbReference type="Proteomes" id="UP001143463"/>
    </source>
</evidence>
<dbReference type="AlphaFoldDB" id="A0A9W6NXH2"/>
<dbReference type="EMBL" id="BSFQ01000022">
    <property type="protein sequence ID" value="GLL13480.1"/>
    <property type="molecule type" value="Genomic_DNA"/>
</dbReference>
<comment type="caution">
    <text evidence="1">The sequence shown here is derived from an EMBL/GenBank/DDBJ whole genome shotgun (WGS) entry which is preliminary data.</text>
</comment>
<reference evidence="1" key="2">
    <citation type="submission" date="2023-01" db="EMBL/GenBank/DDBJ databases">
        <authorList>
            <person name="Sun Q."/>
            <person name="Evtushenko L."/>
        </authorList>
    </citation>
    <scope>NUCLEOTIDE SEQUENCE</scope>
    <source>
        <strain evidence="1">VKM Ac-1069</strain>
    </source>
</reference>
<name>A0A9W6NXH2_9PSEU</name>
<dbReference type="Proteomes" id="UP001143463">
    <property type="component" value="Unassembled WGS sequence"/>
</dbReference>
<keyword evidence="2" id="KW-1185">Reference proteome</keyword>